<keyword evidence="3 8" id="KW-0812">Transmembrane</keyword>
<reference evidence="11" key="1">
    <citation type="submission" date="2022-02" db="EMBL/GenBank/DDBJ databases">
        <authorList>
            <person name="King R."/>
        </authorList>
    </citation>
    <scope>NUCLEOTIDE SEQUENCE</scope>
</reference>
<evidence type="ECO:0000256" key="5">
    <source>
        <dbReference type="ARBA" id="ARBA00023136"/>
    </source>
</evidence>
<feature type="transmembrane region" description="Helical" evidence="8">
    <location>
        <begin position="365"/>
        <end position="386"/>
    </location>
</feature>
<keyword evidence="7" id="KW-0325">Glycoprotein</keyword>
<evidence type="ECO:0000256" key="7">
    <source>
        <dbReference type="ARBA" id="ARBA00023180"/>
    </source>
</evidence>
<feature type="transmembrane region" description="Helical" evidence="8">
    <location>
        <begin position="616"/>
        <end position="641"/>
    </location>
</feature>
<dbReference type="Pfam" id="PF24576">
    <property type="entry name" value="IR75A_N"/>
    <property type="match status" value="1"/>
</dbReference>
<evidence type="ECO:0000259" key="10">
    <source>
        <dbReference type="Pfam" id="PF24576"/>
    </source>
</evidence>
<keyword evidence="9" id="KW-0732">Signal</keyword>
<dbReference type="Gene3D" id="1.10.287.70">
    <property type="match status" value="1"/>
</dbReference>
<evidence type="ECO:0000256" key="8">
    <source>
        <dbReference type="SAM" id="Phobius"/>
    </source>
</evidence>
<dbReference type="AlphaFoldDB" id="A0A9P0IIP5"/>
<dbReference type="SUPFAM" id="SSF53850">
    <property type="entry name" value="Periplasmic binding protein-like II"/>
    <property type="match status" value="1"/>
</dbReference>
<organism evidence="11 12">
    <name type="scientific">Spodoptera littoralis</name>
    <name type="common">Egyptian cotton leafworm</name>
    <dbReference type="NCBI Taxonomy" id="7109"/>
    <lineage>
        <taxon>Eukaryota</taxon>
        <taxon>Metazoa</taxon>
        <taxon>Ecdysozoa</taxon>
        <taxon>Arthropoda</taxon>
        <taxon>Hexapoda</taxon>
        <taxon>Insecta</taxon>
        <taxon>Pterygota</taxon>
        <taxon>Neoptera</taxon>
        <taxon>Endopterygota</taxon>
        <taxon>Lepidoptera</taxon>
        <taxon>Glossata</taxon>
        <taxon>Ditrysia</taxon>
        <taxon>Noctuoidea</taxon>
        <taxon>Noctuidae</taxon>
        <taxon>Amphipyrinae</taxon>
        <taxon>Spodoptera</taxon>
    </lineage>
</organism>
<keyword evidence="12" id="KW-1185">Reference proteome</keyword>
<evidence type="ECO:0000313" key="12">
    <source>
        <dbReference type="Proteomes" id="UP001153321"/>
    </source>
</evidence>
<keyword evidence="4 8" id="KW-1133">Transmembrane helix</keyword>
<accession>A0A9P0IIP5</accession>
<evidence type="ECO:0000256" key="3">
    <source>
        <dbReference type="ARBA" id="ARBA00022692"/>
    </source>
</evidence>
<sequence length="656" mass="74004">MLCQAVLTSILVHVIVGLSQDALQFGIEYFQYRGLKFICIMTCDKDFSWTVQYSKASQNLSMAISGVSIDSSVIDYNRVENCLQRKLHPIGVIVDADCGSTEDVMNFFNLQASQNIIWLDSNHKWLLIDDDEAYTWCNDTYDTESDVIMTGCGNGSLIEMLQHLNISVDADIVTAYREDTKYILQEVYNFGKVQGGDLIIHEIGSWDPDNGFNLCIDLNEYKYYRRWDFQNISMKMILVVQPVPHHFDPESLLGLETVPGVAMITQTSATVLYAVAKMHNISYVPTLTDRWIGTYENNATRVVSNTLYFREQDLSPVIRMALVQERTDVLLPPLTAIETRYYYRIPTIGPGKFENQFLRPLSPTAWWSVIGVSGLCAVLLLLSALFEHRPSSVQYAIFSVVASICQQFFQDIDDGGTKRISTARKATILVTGLSCVLLYNYYTSSVVSWLLNGPPPSINSLKELLESPLELIYEDIGYTRSWLQTPTYYFNGKNAAIEDEVRKKKVFNKKKDAPLLVPLVQGIKMVQNGGYAYHTEVNSANAMISRTFTQSDLCELGSLKSMEKTVLYPCLQKHSPYKEFMTWSLMRLSEQGIVSCIQIRRSSFEVKCEGSSPRPLALGGAAPAFILLAGGYILATIIMLVERVIFKMKHVNDIPI</sequence>
<keyword evidence="2" id="KW-1003">Cell membrane</keyword>
<gene>
    <name evidence="11" type="ORF">SPLIT_LOCUS11104</name>
</gene>
<protein>
    <recommendedName>
        <fullName evidence="10">Ionotropic receptor 75a N-terminal domain-containing protein</fullName>
    </recommendedName>
</protein>
<feature type="domain" description="Ionotropic receptor 75a N-terminal" evidence="10">
    <location>
        <begin position="27"/>
        <end position="237"/>
    </location>
</feature>
<dbReference type="PANTHER" id="PTHR42643:SF32">
    <property type="entry name" value="IONOTROPIC RECEPTOR 31A, ISOFORM C-RELATED"/>
    <property type="match status" value="1"/>
</dbReference>
<dbReference type="EMBL" id="LR824537">
    <property type="protein sequence ID" value="CAH1645752.1"/>
    <property type="molecule type" value="Genomic_DNA"/>
</dbReference>
<evidence type="ECO:0000256" key="4">
    <source>
        <dbReference type="ARBA" id="ARBA00022989"/>
    </source>
</evidence>
<feature type="signal peptide" evidence="9">
    <location>
        <begin position="1"/>
        <end position="17"/>
    </location>
</feature>
<dbReference type="PANTHER" id="PTHR42643">
    <property type="entry name" value="IONOTROPIC RECEPTOR 20A-RELATED"/>
    <property type="match status" value="1"/>
</dbReference>
<keyword evidence="5 8" id="KW-0472">Membrane</keyword>
<evidence type="ECO:0000256" key="6">
    <source>
        <dbReference type="ARBA" id="ARBA00023170"/>
    </source>
</evidence>
<name>A0A9P0IIP5_SPOLI</name>
<comment type="subcellular location">
    <subcellularLocation>
        <location evidence="1">Cell membrane</location>
        <topology evidence="1">Multi-pass membrane protein</topology>
    </subcellularLocation>
</comment>
<evidence type="ECO:0000256" key="9">
    <source>
        <dbReference type="SAM" id="SignalP"/>
    </source>
</evidence>
<proteinExistence type="predicted"/>
<dbReference type="InterPro" id="IPR057074">
    <property type="entry name" value="IR75A_N"/>
</dbReference>
<feature type="transmembrane region" description="Helical" evidence="8">
    <location>
        <begin position="428"/>
        <end position="451"/>
    </location>
</feature>
<keyword evidence="6" id="KW-0675">Receptor</keyword>
<dbReference type="Proteomes" id="UP001153321">
    <property type="component" value="Chromosome 6"/>
</dbReference>
<dbReference type="InterPro" id="IPR052192">
    <property type="entry name" value="Insect_Ionotropic_Sensory_Rcpt"/>
</dbReference>
<evidence type="ECO:0000256" key="2">
    <source>
        <dbReference type="ARBA" id="ARBA00022475"/>
    </source>
</evidence>
<evidence type="ECO:0000256" key="1">
    <source>
        <dbReference type="ARBA" id="ARBA00004651"/>
    </source>
</evidence>
<evidence type="ECO:0000313" key="11">
    <source>
        <dbReference type="EMBL" id="CAH1645752.1"/>
    </source>
</evidence>
<feature type="chain" id="PRO_5040516052" description="Ionotropic receptor 75a N-terminal domain-containing protein" evidence="9">
    <location>
        <begin position="18"/>
        <end position="656"/>
    </location>
</feature>
<dbReference type="GO" id="GO:0005886">
    <property type="term" value="C:plasma membrane"/>
    <property type="evidence" value="ECO:0007669"/>
    <property type="project" value="UniProtKB-SubCell"/>
</dbReference>